<dbReference type="GO" id="GO:0097506">
    <property type="term" value="F:deaminated base DNA N-glycosylase activity"/>
    <property type="evidence" value="ECO:0007669"/>
    <property type="project" value="UniProtKB-ARBA"/>
</dbReference>
<dbReference type="InterPro" id="IPR005122">
    <property type="entry name" value="Uracil-DNA_glycosylase-like"/>
</dbReference>
<name>A0A0M4DIV3_STRPR</name>
<dbReference type="PATRIC" id="fig|38300.4.peg.7310"/>
<keyword evidence="4" id="KW-0479">Metal-binding</keyword>
<dbReference type="CDD" id="cd10030">
    <property type="entry name" value="UDG-F4_TTUDGA_SPO1dp_like"/>
    <property type="match status" value="1"/>
</dbReference>
<evidence type="ECO:0000256" key="6">
    <source>
        <dbReference type="ARBA" id="ARBA00022801"/>
    </source>
</evidence>
<evidence type="ECO:0000256" key="4">
    <source>
        <dbReference type="ARBA" id="ARBA00022723"/>
    </source>
</evidence>
<dbReference type="NCBIfam" id="TIGR03914">
    <property type="entry name" value="UDG_fam_dom"/>
    <property type="match status" value="1"/>
</dbReference>
<keyword evidence="8" id="KW-0411">Iron-sulfur</keyword>
<dbReference type="RefSeq" id="WP_238996267.1">
    <property type="nucleotide sequence ID" value="NZ_CP011340.1"/>
</dbReference>
<comment type="similarity">
    <text evidence="1">Belongs to the uracil-DNA glycosylase (UDG) superfamily. Type 4 (UDGa) family.</text>
</comment>
<accession>A0A0M4DIV3</accession>
<evidence type="ECO:0000256" key="5">
    <source>
        <dbReference type="ARBA" id="ARBA00022763"/>
    </source>
</evidence>
<dbReference type="GO" id="GO:0006281">
    <property type="term" value="P:DNA repair"/>
    <property type="evidence" value="ECO:0007669"/>
    <property type="project" value="UniProtKB-KW"/>
</dbReference>
<evidence type="ECO:0000313" key="12">
    <source>
        <dbReference type="EMBL" id="ALC25288.1"/>
    </source>
</evidence>
<dbReference type="InterPro" id="IPR051536">
    <property type="entry name" value="UDG_Type-4/5"/>
</dbReference>
<evidence type="ECO:0000256" key="8">
    <source>
        <dbReference type="ARBA" id="ARBA00023014"/>
    </source>
</evidence>
<keyword evidence="5" id="KW-0227">DNA damage</keyword>
<dbReference type="Proteomes" id="UP000060513">
    <property type="component" value="Chromosome"/>
</dbReference>
<reference evidence="12 13" key="1">
    <citation type="submission" date="2015-08" db="EMBL/GenBank/DDBJ databases">
        <title>Genome sequence of the pristinamycin over-producing bacterium Streptomyces pristinaespiralis HCCB10218.</title>
        <authorList>
            <person name="Tian J."/>
            <person name="Yang J."/>
            <person name="Li L."/>
            <person name="Ruan L."/>
            <person name="Wei W."/>
            <person name="Zheng G."/>
            <person name="Wei Z."/>
            <person name="Yang S."/>
            <person name="Ge M."/>
            <person name="Jiang W."/>
            <person name="Lu Y."/>
        </authorList>
    </citation>
    <scope>NUCLEOTIDE SEQUENCE [LARGE SCALE GENOMIC DNA]</scope>
    <source>
        <strain evidence="12 13">HCCB 10218</strain>
    </source>
</reference>
<dbReference type="SUPFAM" id="SSF52141">
    <property type="entry name" value="Uracil-DNA glycosylase-like"/>
    <property type="match status" value="1"/>
</dbReference>
<feature type="domain" description="Uracil-DNA glycosylase-like" evidence="11">
    <location>
        <begin position="93"/>
        <end position="274"/>
    </location>
</feature>
<dbReference type="PANTHER" id="PTHR33693:SF9">
    <property type="entry name" value="TYPE-4 URACIL-DNA GLYCOSYLASE"/>
    <property type="match status" value="1"/>
</dbReference>
<dbReference type="GO" id="GO:0046872">
    <property type="term" value="F:metal ion binding"/>
    <property type="evidence" value="ECO:0007669"/>
    <property type="project" value="UniProtKB-KW"/>
</dbReference>
<keyword evidence="3" id="KW-0004">4Fe-4S</keyword>
<dbReference type="PANTHER" id="PTHR33693">
    <property type="entry name" value="TYPE-5 URACIL-DNA GLYCOSYLASE"/>
    <property type="match status" value="1"/>
</dbReference>
<evidence type="ECO:0000256" key="10">
    <source>
        <dbReference type="SAM" id="MobiDB-lite"/>
    </source>
</evidence>
<dbReference type="SMART" id="SM00987">
    <property type="entry name" value="UreE_C"/>
    <property type="match status" value="1"/>
</dbReference>
<organism evidence="12">
    <name type="scientific">Streptomyces pristinaespiralis</name>
    <dbReference type="NCBI Taxonomy" id="38300"/>
    <lineage>
        <taxon>Bacteria</taxon>
        <taxon>Bacillati</taxon>
        <taxon>Actinomycetota</taxon>
        <taxon>Actinomycetes</taxon>
        <taxon>Kitasatosporales</taxon>
        <taxon>Streptomycetaceae</taxon>
        <taxon>Streptomyces</taxon>
    </lineage>
</organism>
<evidence type="ECO:0000313" key="13">
    <source>
        <dbReference type="Proteomes" id="UP000060513"/>
    </source>
</evidence>
<dbReference type="GO" id="GO:0051539">
    <property type="term" value="F:4 iron, 4 sulfur cluster binding"/>
    <property type="evidence" value="ECO:0007669"/>
    <property type="project" value="UniProtKB-KW"/>
</dbReference>
<evidence type="ECO:0000256" key="9">
    <source>
        <dbReference type="ARBA" id="ARBA00023204"/>
    </source>
</evidence>
<gene>
    <name evidence="12" type="ORF">SPRI_6982</name>
</gene>
<feature type="region of interest" description="Disordered" evidence="10">
    <location>
        <begin position="1"/>
        <end position="34"/>
    </location>
</feature>
<evidence type="ECO:0000256" key="2">
    <source>
        <dbReference type="ARBA" id="ARBA00019403"/>
    </source>
</evidence>
<dbReference type="STRING" id="38300.SPRI_6982"/>
<proteinExistence type="inferred from homology"/>
<evidence type="ECO:0000259" key="11">
    <source>
        <dbReference type="SMART" id="SM00986"/>
    </source>
</evidence>
<dbReference type="EMBL" id="CP011340">
    <property type="protein sequence ID" value="ALC25288.1"/>
    <property type="molecule type" value="Genomic_DNA"/>
</dbReference>
<dbReference type="Gene3D" id="3.40.470.10">
    <property type="entry name" value="Uracil-DNA glycosylase-like domain"/>
    <property type="match status" value="1"/>
</dbReference>
<keyword evidence="7" id="KW-0408">Iron</keyword>
<protein>
    <recommendedName>
        <fullName evidence="2">Type-4 uracil-DNA glycosylase</fullName>
    </recommendedName>
</protein>
<dbReference type="GeneID" id="97231985"/>
<dbReference type="KEGG" id="spri:SPRI_6982"/>
<sequence length="282" mass="29605">MYTQTRPPAPAMVTAHRASTAGPTGYPASTGANLPEREARTVAVDVNGDKEEAGQGYDAGPFVPRRGGLPALRKAAAGCEGCPLFRNASRTVFGAGPSSARVVVVGEQPGDQEDRQGAPFVGPAGRLLREALEEVGIEEESAYFTNAVKHFKFEPAARGKRRIHKSPSLREMSACRPWLAAELRVIQPELVLALGATAGKALLGGSFRISEQRGLLLPMPPWDALGRTAVSGADGLPAEEAATHGCVVGTIHPSAVLRADDRRAAYRGLVTDLRVAADVLAA</sequence>
<evidence type="ECO:0000256" key="1">
    <source>
        <dbReference type="ARBA" id="ARBA00006521"/>
    </source>
</evidence>
<dbReference type="Pfam" id="PF03167">
    <property type="entry name" value="UDG"/>
    <property type="match status" value="1"/>
</dbReference>
<dbReference type="SMART" id="SM00986">
    <property type="entry name" value="UDG"/>
    <property type="match status" value="1"/>
</dbReference>
<dbReference type="InterPro" id="IPR036895">
    <property type="entry name" value="Uracil-DNA_glycosylase-like_sf"/>
</dbReference>
<evidence type="ECO:0000256" key="3">
    <source>
        <dbReference type="ARBA" id="ARBA00022485"/>
    </source>
</evidence>
<dbReference type="AlphaFoldDB" id="A0A0M4DIV3"/>
<keyword evidence="9" id="KW-0234">DNA repair</keyword>
<dbReference type="InterPro" id="IPR005273">
    <property type="entry name" value="Ura-DNA_glyco_family4"/>
</dbReference>
<keyword evidence="6" id="KW-0378">Hydrolase</keyword>
<evidence type="ECO:0000256" key="7">
    <source>
        <dbReference type="ARBA" id="ARBA00023004"/>
    </source>
</evidence>